<feature type="chain" id="PRO_5012293271" evidence="1">
    <location>
        <begin position="16"/>
        <end position="60"/>
    </location>
</feature>
<dbReference type="AlphaFoldDB" id="A0A2C5X3L5"/>
<organism evidence="2 3">
    <name type="scientific">Ceratocystis fimbriata CBS 114723</name>
    <dbReference type="NCBI Taxonomy" id="1035309"/>
    <lineage>
        <taxon>Eukaryota</taxon>
        <taxon>Fungi</taxon>
        <taxon>Dikarya</taxon>
        <taxon>Ascomycota</taxon>
        <taxon>Pezizomycotina</taxon>
        <taxon>Sordariomycetes</taxon>
        <taxon>Hypocreomycetidae</taxon>
        <taxon>Microascales</taxon>
        <taxon>Ceratocystidaceae</taxon>
        <taxon>Ceratocystis</taxon>
    </lineage>
</organism>
<reference evidence="2 3" key="2">
    <citation type="journal article" date="2013" name="IMA Fungus">
        <title>IMA Genome-F 1: Ceratocystis fimbriata: Draft nuclear genome sequence for the plant pathogen, Ceratocystis fimbriata.</title>
        <authorList>
            <person name="Wilken P.M."/>
            <person name="Steenkamp E.T."/>
            <person name="Wingfield M.J."/>
            <person name="de Beer Z.W."/>
            <person name="Wingfield B.D."/>
        </authorList>
    </citation>
    <scope>NUCLEOTIDE SEQUENCE [LARGE SCALE GENOMIC DNA]</scope>
    <source>
        <strain evidence="2 3">CBS 114723</strain>
    </source>
</reference>
<reference evidence="2 3" key="1">
    <citation type="journal article" date="2013" name="Fungal Biol.">
        <title>Analysis of microsatellite markers in the genome of the plant pathogen Ceratocystis fimbriata.</title>
        <authorList>
            <person name="Simpson M.C."/>
            <person name="Wilken P.M."/>
            <person name="Coetzee M.P."/>
            <person name="Wingfield M.J."/>
            <person name="Wingfield B.D."/>
        </authorList>
    </citation>
    <scope>NUCLEOTIDE SEQUENCE [LARGE SCALE GENOMIC DNA]</scope>
    <source>
        <strain evidence="2 3">CBS 114723</strain>
    </source>
</reference>
<evidence type="ECO:0000313" key="2">
    <source>
        <dbReference type="EMBL" id="PHH52461.1"/>
    </source>
</evidence>
<comment type="caution">
    <text evidence="2">The sequence shown here is derived from an EMBL/GenBank/DDBJ whole genome shotgun (WGS) entry which is preliminary data.</text>
</comment>
<feature type="signal peptide" evidence="1">
    <location>
        <begin position="1"/>
        <end position="15"/>
    </location>
</feature>
<proteinExistence type="predicted"/>
<sequence length="60" mass="6601">MAPFALAPTLALGLAFLPMSGISRVSNPIIIRRFAEEEPGFLAIWQGTSHPPTHPRFELE</sequence>
<keyword evidence="3" id="KW-1185">Reference proteome</keyword>
<dbReference type="EMBL" id="APWK03000067">
    <property type="protein sequence ID" value="PHH52461.1"/>
    <property type="molecule type" value="Genomic_DNA"/>
</dbReference>
<gene>
    <name evidence="2" type="ORF">CFIMG_002704RA</name>
</gene>
<protein>
    <submittedName>
        <fullName evidence="2">Uncharacterized protein</fullName>
    </submittedName>
</protein>
<evidence type="ECO:0000313" key="3">
    <source>
        <dbReference type="Proteomes" id="UP000222788"/>
    </source>
</evidence>
<accession>A0A2C5X3L5</accession>
<name>A0A2C5X3L5_9PEZI</name>
<keyword evidence="1" id="KW-0732">Signal</keyword>
<dbReference type="Proteomes" id="UP000222788">
    <property type="component" value="Unassembled WGS sequence"/>
</dbReference>
<evidence type="ECO:0000256" key="1">
    <source>
        <dbReference type="SAM" id="SignalP"/>
    </source>
</evidence>